<comment type="caution">
    <text evidence="1">The sequence shown here is derived from an EMBL/GenBank/DDBJ whole genome shotgun (WGS) entry which is preliminary data.</text>
</comment>
<evidence type="ECO:0008006" key="3">
    <source>
        <dbReference type="Google" id="ProtNLM"/>
    </source>
</evidence>
<dbReference type="Proteomes" id="UP000295431">
    <property type="component" value="Unassembled WGS sequence"/>
</dbReference>
<accession>A0A4R4PF13</accession>
<evidence type="ECO:0000313" key="1">
    <source>
        <dbReference type="EMBL" id="TDC20342.1"/>
    </source>
</evidence>
<reference evidence="1 2" key="1">
    <citation type="submission" date="2019-03" db="EMBL/GenBank/DDBJ databases">
        <title>Draft genome sequences of novel Actinobacteria.</title>
        <authorList>
            <person name="Sahin N."/>
            <person name="Ay H."/>
            <person name="Saygin H."/>
        </authorList>
    </citation>
    <scope>NUCLEOTIDE SEQUENCE [LARGE SCALE GENOMIC DNA]</scope>
    <source>
        <strain evidence="1 2">DSM 45347</strain>
    </source>
</reference>
<dbReference type="RefSeq" id="WP_131935827.1">
    <property type="nucleotide sequence ID" value="NZ_BAAAMX010000002.1"/>
</dbReference>
<evidence type="ECO:0000313" key="2">
    <source>
        <dbReference type="Proteomes" id="UP000295431"/>
    </source>
</evidence>
<organism evidence="1 2">
    <name type="scientific">Actinomadura bangladeshensis</name>
    <dbReference type="NCBI Taxonomy" id="453573"/>
    <lineage>
        <taxon>Bacteria</taxon>
        <taxon>Bacillati</taxon>
        <taxon>Actinomycetota</taxon>
        <taxon>Actinomycetes</taxon>
        <taxon>Streptosporangiales</taxon>
        <taxon>Thermomonosporaceae</taxon>
        <taxon>Actinomadura</taxon>
    </lineage>
</organism>
<dbReference type="AlphaFoldDB" id="A0A4R4PF13"/>
<sequence>MSALPPLSDVDEVRRAVYRAVRERAVTEDPEGLELITNSEVEIIGDSARVTSVRLVLGGAPREPHIVAGERVVDELTRGADGCWTVVGRTRPTVS</sequence>
<dbReference type="Gene3D" id="3.10.450.50">
    <property type="match status" value="1"/>
</dbReference>
<keyword evidence="2" id="KW-1185">Reference proteome</keyword>
<proteinExistence type="predicted"/>
<dbReference type="SUPFAM" id="SSF54427">
    <property type="entry name" value="NTF2-like"/>
    <property type="match status" value="1"/>
</dbReference>
<name>A0A4R4PF13_9ACTN</name>
<dbReference type="InterPro" id="IPR032710">
    <property type="entry name" value="NTF2-like_dom_sf"/>
</dbReference>
<dbReference type="EMBL" id="SMJW01000001">
    <property type="protein sequence ID" value="TDC20342.1"/>
    <property type="molecule type" value="Genomic_DNA"/>
</dbReference>
<dbReference type="OrthoDB" id="9864096at2"/>
<gene>
    <name evidence="1" type="ORF">E1284_00190</name>
</gene>
<protein>
    <recommendedName>
        <fullName evidence="3">SnoaL-like domain-containing protein</fullName>
    </recommendedName>
</protein>